<evidence type="ECO:0000313" key="2">
    <source>
        <dbReference type="EMBL" id="DAE31160.1"/>
    </source>
</evidence>
<reference evidence="2" key="1">
    <citation type="journal article" date="2021" name="Proc. Natl. Acad. Sci. U.S.A.">
        <title>A Catalog of Tens of Thousands of Viruses from Human Metagenomes Reveals Hidden Associations with Chronic Diseases.</title>
        <authorList>
            <person name="Tisza M.J."/>
            <person name="Buck C.B."/>
        </authorList>
    </citation>
    <scope>NUCLEOTIDE SEQUENCE</scope>
    <source>
        <strain evidence="2">CtML55</strain>
    </source>
</reference>
<feature type="transmembrane region" description="Helical" evidence="1">
    <location>
        <begin position="5"/>
        <end position="24"/>
    </location>
</feature>
<keyword evidence="1" id="KW-0472">Membrane</keyword>
<dbReference type="EMBL" id="BK059105">
    <property type="protein sequence ID" value="DAE31160.1"/>
    <property type="molecule type" value="Genomic_DNA"/>
</dbReference>
<accession>A0A8S5RIE9</accession>
<protein>
    <submittedName>
        <fullName evidence="2">Uncharacterized protein</fullName>
    </submittedName>
</protein>
<sequence>MLYTIVPVAILMYLSYFVIIWISIMKLSQLYFSSFFFNIHLSIFISRIRLSFKPVNFIF</sequence>
<name>A0A8S5RIE9_9VIRU</name>
<keyword evidence="1" id="KW-1133">Transmembrane helix</keyword>
<evidence type="ECO:0000256" key="1">
    <source>
        <dbReference type="SAM" id="Phobius"/>
    </source>
</evidence>
<feature type="transmembrane region" description="Helical" evidence="1">
    <location>
        <begin position="30"/>
        <end position="50"/>
    </location>
</feature>
<organism evidence="2">
    <name type="scientific">virus sp. ctML55</name>
    <dbReference type="NCBI Taxonomy" id="2827627"/>
    <lineage>
        <taxon>Viruses</taxon>
    </lineage>
</organism>
<proteinExistence type="predicted"/>
<keyword evidence="1" id="KW-0812">Transmembrane</keyword>